<accession>A0ACC1NE18</accession>
<name>A0ACC1NE18_9HYPO</name>
<gene>
    <name evidence="1" type="ORF">NQ176_g4297</name>
</gene>
<reference evidence="1" key="1">
    <citation type="submission" date="2022-08" db="EMBL/GenBank/DDBJ databases">
        <title>Genome Sequence of Lecanicillium fungicola.</title>
        <authorList>
            <person name="Buettner E."/>
        </authorList>
    </citation>
    <scope>NUCLEOTIDE SEQUENCE</scope>
    <source>
        <strain evidence="1">Babe33</strain>
    </source>
</reference>
<proteinExistence type="predicted"/>
<keyword evidence="2" id="KW-1185">Reference proteome</keyword>
<dbReference type="Proteomes" id="UP001143910">
    <property type="component" value="Unassembled WGS sequence"/>
</dbReference>
<dbReference type="EMBL" id="JANJQO010000459">
    <property type="protein sequence ID" value="KAJ2977570.1"/>
    <property type="molecule type" value="Genomic_DNA"/>
</dbReference>
<evidence type="ECO:0000313" key="1">
    <source>
        <dbReference type="EMBL" id="KAJ2977570.1"/>
    </source>
</evidence>
<organism evidence="1 2">
    <name type="scientific">Zarea fungicola</name>
    <dbReference type="NCBI Taxonomy" id="93591"/>
    <lineage>
        <taxon>Eukaryota</taxon>
        <taxon>Fungi</taxon>
        <taxon>Dikarya</taxon>
        <taxon>Ascomycota</taxon>
        <taxon>Pezizomycotina</taxon>
        <taxon>Sordariomycetes</taxon>
        <taxon>Hypocreomycetidae</taxon>
        <taxon>Hypocreales</taxon>
        <taxon>Cordycipitaceae</taxon>
        <taxon>Zarea</taxon>
    </lineage>
</organism>
<protein>
    <submittedName>
        <fullName evidence="1">Uncharacterized protein</fullName>
    </submittedName>
</protein>
<comment type="caution">
    <text evidence="1">The sequence shown here is derived from an EMBL/GenBank/DDBJ whole genome shotgun (WGS) entry which is preliminary data.</text>
</comment>
<evidence type="ECO:0000313" key="2">
    <source>
        <dbReference type="Proteomes" id="UP001143910"/>
    </source>
</evidence>
<sequence>MSEAFFICGATGTQGGATARQLLQSGATVHALARDPTSTNAQALKDLGVKLWHGDFDNEDALKSALAGTSAVFLNFMPEMADLDANLRQAKLILRLAHETGTVSHVVYSSSVGTNSMLQSPIVEAGSMFAQILQSKVDIEQAVRESTLGHWTILRPGNFMANYVNPLASMQLMGLAETGRWNTANREADLMPLVDTTTIGRFSAAALLDPTKFHKREIAYADELISMGGIMQKLSDATGRDLRMATLTDEEIEAQRAGNPFIGGQLLMRDMHKYVDLEEAKEWGIPLSNFDEFLKRERNTVEMTYRAAAK</sequence>